<dbReference type="AlphaFoldDB" id="A0A6C0LGU1"/>
<evidence type="ECO:0000313" key="2">
    <source>
        <dbReference type="EMBL" id="QHU28774.1"/>
    </source>
</evidence>
<keyword evidence="1" id="KW-1133">Transmembrane helix</keyword>
<reference evidence="2" key="1">
    <citation type="journal article" date="2020" name="Nature">
        <title>Giant virus diversity and host interactions through global metagenomics.</title>
        <authorList>
            <person name="Schulz F."/>
            <person name="Roux S."/>
            <person name="Paez-Espino D."/>
            <person name="Jungbluth S."/>
            <person name="Walsh D.A."/>
            <person name="Denef V.J."/>
            <person name="McMahon K.D."/>
            <person name="Konstantinidis K.T."/>
            <person name="Eloe-Fadrosh E.A."/>
            <person name="Kyrpides N.C."/>
            <person name="Woyke T."/>
        </authorList>
    </citation>
    <scope>NUCLEOTIDE SEQUENCE</scope>
    <source>
        <strain evidence="2">GVMAG-M-3300027791-30</strain>
    </source>
</reference>
<name>A0A6C0LGU1_9ZZZZ</name>
<keyword evidence="1" id="KW-0472">Membrane</keyword>
<accession>A0A6C0LGU1</accession>
<sequence length="67" mass="7158">MGNITTKSVGNFQANVGIFSADIGVIISYITAGILILIAIGLAITALVPMKPWDCNDLQYLKQTMES</sequence>
<evidence type="ECO:0000256" key="1">
    <source>
        <dbReference type="SAM" id="Phobius"/>
    </source>
</evidence>
<feature type="transmembrane region" description="Helical" evidence="1">
    <location>
        <begin position="26"/>
        <end position="48"/>
    </location>
</feature>
<protein>
    <submittedName>
        <fullName evidence="2">Uncharacterized protein</fullName>
    </submittedName>
</protein>
<organism evidence="2">
    <name type="scientific">viral metagenome</name>
    <dbReference type="NCBI Taxonomy" id="1070528"/>
    <lineage>
        <taxon>unclassified sequences</taxon>
        <taxon>metagenomes</taxon>
        <taxon>organismal metagenomes</taxon>
    </lineage>
</organism>
<keyword evidence="1" id="KW-0812">Transmembrane</keyword>
<proteinExistence type="predicted"/>
<dbReference type="EMBL" id="MN740474">
    <property type="protein sequence ID" value="QHU28774.1"/>
    <property type="molecule type" value="Genomic_DNA"/>
</dbReference>